<dbReference type="InterPro" id="IPR023346">
    <property type="entry name" value="Lysozyme-like_dom_sf"/>
</dbReference>
<comment type="caution">
    <text evidence="3">The sequence shown here is derived from an EMBL/GenBank/DDBJ whole genome shotgun (WGS) entry which is preliminary data.</text>
</comment>
<sequence>MKGYPLAYRSEITECAREHGIDPYLIAAVIRAESRFRPEATSPQGARGLMQLMPDTGRWVAAQMGLPYDDAYLYDPVYNIRLGCWYLAALLGEFAGDPVRALAAYNGGMSNVYSWLDTQQWTGERDTLSQIPFSETRHYVANVLRDQRRYRLIYGDWKPERTGGDDGA</sequence>
<comment type="similarity">
    <text evidence="1">Belongs to the transglycosylase Slt family.</text>
</comment>
<dbReference type="PANTHER" id="PTHR37423">
    <property type="entry name" value="SOLUBLE LYTIC MUREIN TRANSGLYCOSYLASE-RELATED"/>
    <property type="match status" value="1"/>
</dbReference>
<dbReference type="GO" id="GO:0016020">
    <property type="term" value="C:membrane"/>
    <property type="evidence" value="ECO:0007669"/>
    <property type="project" value="InterPro"/>
</dbReference>
<dbReference type="PANTHER" id="PTHR37423:SF2">
    <property type="entry name" value="MEMBRANE-BOUND LYTIC MUREIN TRANSGLYCOSYLASE C"/>
    <property type="match status" value="1"/>
</dbReference>
<dbReference type="EMBL" id="PIUK01000050">
    <property type="protein sequence ID" value="MBY6275978.1"/>
    <property type="molecule type" value="Genomic_DNA"/>
</dbReference>
<organism evidence="3 4">
    <name type="scientific">Symbiobacterium thermophilum</name>
    <dbReference type="NCBI Taxonomy" id="2734"/>
    <lineage>
        <taxon>Bacteria</taxon>
        <taxon>Bacillati</taxon>
        <taxon>Bacillota</taxon>
        <taxon>Clostridia</taxon>
        <taxon>Eubacteriales</taxon>
        <taxon>Symbiobacteriaceae</taxon>
        <taxon>Symbiobacterium</taxon>
    </lineage>
</organism>
<dbReference type="GO" id="GO:0008933">
    <property type="term" value="F:peptidoglycan lytic transglycosylase activity"/>
    <property type="evidence" value="ECO:0007669"/>
    <property type="project" value="InterPro"/>
</dbReference>
<dbReference type="GO" id="GO:0000270">
    <property type="term" value="P:peptidoglycan metabolic process"/>
    <property type="evidence" value="ECO:0007669"/>
    <property type="project" value="InterPro"/>
</dbReference>
<proteinExistence type="inferred from homology"/>
<dbReference type="Proteomes" id="UP000732377">
    <property type="component" value="Unassembled WGS sequence"/>
</dbReference>
<dbReference type="Pfam" id="PF01464">
    <property type="entry name" value="SLT"/>
    <property type="match status" value="1"/>
</dbReference>
<dbReference type="SUPFAM" id="SSF53955">
    <property type="entry name" value="Lysozyme-like"/>
    <property type="match status" value="1"/>
</dbReference>
<dbReference type="CDD" id="cd16896">
    <property type="entry name" value="LT_Slt70-like"/>
    <property type="match status" value="1"/>
</dbReference>
<name>A0A953LG78_SYMTR</name>
<reference evidence="3" key="1">
    <citation type="submission" date="2017-11" db="EMBL/GenBank/DDBJ databases">
        <title>Three new genomes from thermophilic consortium.</title>
        <authorList>
            <person name="Quaggio R."/>
            <person name="Amgarten D."/>
            <person name="Setubal J.C."/>
        </authorList>
    </citation>
    <scope>NUCLEOTIDE SEQUENCE</scope>
    <source>
        <strain evidence="3">ZCTH01-B2</strain>
    </source>
</reference>
<evidence type="ECO:0000259" key="2">
    <source>
        <dbReference type="Pfam" id="PF01464"/>
    </source>
</evidence>
<dbReference type="InterPro" id="IPR000189">
    <property type="entry name" value="Transglyc_AS"/>
</dbReference>
<feature type="domain" description="Transglycosylase SLT" evidence="2">
    <location>
        <begin position="14"/>
        <end position="125"/>
    </location>
</feature>
<dbReference type="AlphaFoldDB" id="A0A953LG78"/>
<dbReference type="InterPro" id="IPR008258">
    <property type="entry name" value="Transglycosylase_SLT_dom_1"/>
</dbReference>
<gene>
    <name evidence="3" type="ORF">CWE10_07095</name>
</gene>
<dbReference type="PROSITE" id="PS00922">
    <property type="entry name" value="TRANSGLYCOSYLASE"/>
    <property type="match status" value="1"/>
</dbReference>
<accession>A0A953LG78</accession>
<evidence type="ECO:0000313" key="3">
    <source>
        <dbReference type="EMBL" id="MBY6275978.1"/>
    </source>
</evidence>
<evidence type="ECO:0000313" key="4">
    <source>
        <dbReference type="Proteomes" id="UP000732377"/>
    </source>
</evidence>
<protein>
    <submittedName>
        <fullName evidence="3">Lytic transglycosylase</fullName>
    </submittedName>
</protein>
<evidence type="ECO:0000256" key="1">
    <source>
        <dbReference type="ARBA" id="ARBA00007734"/>
    </source>
</evidence>
<dbReference type="Gene3D" id="1.10.530.10">
    <property type="match status" value="1"/>
</dbReference>